<dbReference type="Pfam" id="PF01494">
    <property type="entry name" value="FAD_binding_3"/>
    <property type="match status" value="1"/>
</dbReference>
<dbReference type="AlphaFoldDB" id="A0A0W0Z1X0"/>
<dbReference type="InterPro" id="IPR036249">
    <property type="entry name" value="Thioredoxin-like_sf"/>
</dbReference>
<evidence type="ECO:0000259" key="7">
    <source>
        <dbReference type="Pfam" id="PF01494"/>
    </source>
</evidence>
<dbReference type="PATRIC" id="fig|452.5.peg.1876"/>
<dbReference type="RefSeq" id="WP_058483634.1">
    <property type="nucleotide sequence ID" value="NZ_CAAAII010000012.1"/>
</dbReference>
<accession>A0A0W0Z1X0</accession>
<name>A0A0W0Z1X0_LEGSP</name>
<dbReference type="OrthoDB" id="8672648at2"/>
<evidence type="ECO:0000313" key="9">
    <source>
        <dbReference type="Proteomes" id="UP000054877"/>
    </source>
</evidence>
<sequence>MTNENCDVLIVGAGPTGLMMALELARSGLSFIIIDKKKTTSEIMKATAISPVALEGFADLNYIKPFEKHGVFTNALSIYLEGKQAMRVPWRGIESRFPQICLLGQNYVERFQQERLSQFGHQVCWNTTLVDLDTSQDNPVALVIHNQNQYTITCRYVIGCDGSRSKVRELVSIPSKGKKYPSHYIIADVKVDGDFRHKDWYFFFAKKGFCSVGSLPGERSGILLSLSKKRTFQQGEQPVLSEVQTLFDELCDIPGKLSDPYWISHFHTYNISVKQRKKGRILLCGDAAHQVSPLTSLGMNSGLLDARNLAWKLVLVCRDIAAPALLDSYEIEQNQTLKEVKWLSDANEHSFSMIGLVSREIRDHLTQLMMGFEPVKKLFGGLMSQTAARFRKSPIIDEYAGLPWHISKAEHWDEHGGCLKAWSAFGHGPQAGERAPDVFGVTRDARSPDRWLYDGLLEGRHALLIFLGCEHCHHKNINQINNLLGEINSLYSDWIQTAVVLSSKKLPPHLHTDGLILYDVHQAAHQRYGAEGNCLYCIRPDRFVGYRSIPPRLDKLQNYLAKLLLKKTK</sequence>
<dbReference type="STRING" id="452.Lspi_1704"/>
<evidence type="ECO:0000313" key="8">
    <source>
        <dbReference type="EMBL" id="KTD63156.1"/>
    </source>
</evidence>
<organism evidence="8 9">
    <name type="scientific">Legionella spiritensis</name>
    <dbReference type="NCBI Taxonomy" id="452"/>
    <lineage>
        <taxon>Bacteria</taxon>
        <taxon>Pseudomonadati</taxon>
        <taxon>Pseudomonadota</taxon>
        <taxon>Gammaproteobacteria</taxon>
        <taxon>Legionellales</taxon>
        <taxon>Legionellaceae</taxon>
        <taxon>Legionella</taxon>
    </lineage>
</organism>
<evidence type="ECO:0000256" key="2">
    <source>
        <dbReference type="ARBA" id="ARBA00007801"/>
    </source>
</evidence>
<comment type="caution">
    <text evidence="8">The sequence shown here is derived from an EMBL/GenBank/DDBJ whole genome shotgun (WGS) entry which is preliminary data.</text>
</comment>
<dbReference type="PANTHER" id="PTHR43004:SF19">
    <property type="entry name" value="BINDING MONOOXYGENASE, PUTATIVE (JCVI)-RELATED"/>
    <property type="match status" value="1"/>
</dbReference>
<gene>
    <name evidence="8" type="ORF">Lspi_1704</name>
</gene>
<comment type="cofactor">
    <cofactor evidence="1">
        <name>FAD</name>
        <dbReference type="ChEBI" id="CHEBI:57692"/>
    </cofactor>
</comment>
<feature type="domain" description="FAD-binding" evidence="7">
    <location>
        <begin position="6"/>
        <end position="338"/>
    </location>
</feature>
<dbReference type="SUPFAM" id="SSF52833">
    <property type="entry name" value="Thioredoxin-like"/>
    <property type="match status" value="1"/>
</dbReference>
<dbReference type="GO" id="GO:0071949">
    <property type="term" value="F:FAD binding"/>
    <property type="evidence" value="ECO:0007669"/>
    <property type="project" value="InterPro"/>
</dbReference>
<evidence type="ECO:0000256" key="4">
    <source>
        <dbReference type="ARBA" id="ARBA00022630"/>
    </source>
</evidence>
<evidence type="ECO:0000256" key="3">
    <source>
        <dbReference type="ARBA" id="ARBA00020059"/>
    </source>
</evidence>
<keyword evidence="9" id="KW-1185">Reference proteome</keyword>
<comment type="similarity">
    <text evidence="2">Belongs to the PheA/TfdB FAD monooxygenase family.</text>
</comment>
<keyword evidence="5" id="KW-0274">FAD</keyword>
<dbReference type="Gene3D" id="3.30.70.2450">
    <property type="match status" value="1"/>
</dbReference>
<dbReference type="EMBL" id="LNYX01000021">
    <property type="protein sequence ID" value="KTD63156.1"/>
    <property type="molecule type" value="Genomic_DNA"/>
</dbReference>
<protein>
    <recommendedName>
        <fullName evidence="3">Alkyl hydroperoxide reductase subunit F</fullName>
    </recommendedName>
</protein>
<dbReference type="PANTHER" id="PTHR43004">
    <property type="entry name" value="TRK SYSTEM POTASSIUM UPTAKE PROTEIN"/>
    <property type="match status" value="1"/>
</dbReference>
<dbReference type="Gene3D" id="3.50.50.60">
    <property type="entry name" value="FAD/NAD(P)-binding domain"/>
    <property type="match status" value="1"/>
</dbReference>
<proteinExistence type="inferred from homology"/>
<comment type="function">
    <text evidence="6">Serves to protect the cell against DNA damage by alkyl hydroperoxides. It can use either NADH or NADPH as electron donor for direct reduction of redox dyes or of alkyl hydroperoxides when combined with the AhpC protein.</text>
</comment>
<reference evidence="8 9" key="1">
    <citation type="submission" date="2015-11" db="EMBL/GenBank/DDBJ databases">
        <title>Genomic analysis of 38 Legionella species identifies large and diverse effector repertoires.</title>
        <authorList>
            <person name="Burstein D."/>
            <person name="Amaro F."/>
            <person name="Zusman T."/>
            <person name="Lifshitz Z."/>
            <person name="Cohen O."/>
            <person name="Gilbert J.A."/>
            <person name="Pupko T."/>
            <person name="Shuman H.A."/>
            <person name="Segal G."/>
        </authorList>
    </citation>
    <scope>NUCLEOTIDE SEQUENCE [LARGE SCALE GENOMIC DNA]</scope>
    <source>
        <strain evidence="8 9">Mt.St.Helens-9</strain>
    </source>
</reference>
<dbReference type="InterPro" id="IPR036188">
    <property type="entry name" value="FAD/NAD-bd_sf"/>
</dbReference>
<dbReference type="PRINTS" id="PR00420">
    <property type="entry name" value="RNGMNOXGNASE"/>
</dbReference>
<dbReference type="InterPro" id="IPR050641">
    <property type="entry name" value="RIFMO-like"/>
</dbReference>
<keyword evidence="8" id="KW-0560">Oxidoreductase</keyword>
<dbReference type="Gene3D" id="3.40.30.120">
    <property type="match status" value="1"/>
</dbReference>
<dbReference type="Proteomes" id="UP000054877">
    <property type="component" value="Unassembled WGS sequence"/>
</dbReference>
<evidence type="ECO:0000256" key="5">
    <source>
        <dbReference type="ARBA" id="ARBA00022827"/>
    </source>
</evidence>
<evidence type="ECO:0000256" key="6">
    <source>
        <dbReference type="ARBA" id="ARBA00024806"/>
    </source>
</evidence>
<evidence type="ECO:0000256" key="1">
    <source>
        <dbReference type="ARBA" id="ARBA00001974"/>
    </source>
</evidence>
<dbReference type="SUPFAM" id="SSF51905">
    <property type="entry name" value="FAD/NAD(P)-binding domain"/>
    <property type="match status" value="1"/>
</dbReference>
<dbReference type="GO" id="GO:0016709">
    <property type="term" value="F:oxidoreductase activity, acting on paired donors, with incorporation or reduction of molecular oxygen, NAD(P)H as one donor, and incorporation of one atom of oxygen"/>
    <property type="evidence" value="ECO:0007669"/>
    <property type="project" value="UniProtKB-ARBA"/>
</dbReference>
<keyword evidence="4" id="KW-0285">Flavoprotein</keyword>
<dbReference type="InterPro" id="IPR002938">
    <property type="entry name" value="FAD-bd"/>
</dbReference>